<dbReference type="RefSeq" id="WP_350397413.1">
    <property type="nucleotide sequence ID" value="NZ_JBELQE010000131.1"/>
</dbReference>
<name>A0ABV1QUV5_9HYPH</name>
<dbReference type="Proteomes" id="UP001480955">
    <property type="component" value="Unassembled WGS sequence"/>
</dbReference>
<evidence type="ECO:0000313" key="2">
    <source>
        <dbReference type="Proteomes" id="UP001480955"/>
    </source>
</evidence>
<reference evidence="1 2" key="1">
    <citation type="submission" date="2024-06" db="EMBL/GenBank/DDBJ databases">
        <authorList>
            <person name="Campbell A.G."/>
        </authorList>
    </citation>
    <scope>NUCLEOTIDE SEQUENCE [LARGE SCALE GENOMIC DNA]</scope>
    <source>
        <strain evidence="1 2">EM12</strain>
    </source>
</reference>
<keyword evidence="2" id="KW-1185">Reference proteome</keyword>
<proteinExistence type="predicted"/>
<organism evidence="1 2">
    <name type="scientific">Methylorubrum podarium</name>
    <dbReference type="NCBI Taxonomy" id="200476"/>
    <lineage>
        <taxon>Bacteria</taxon>
        <taxon>Pseudomonadati</taxon>
        <taxon>Pseudomonadota</taxon>
        <taxon>Alphaproteobacteria</taxon>
        <taxon>Hyphomicrobiales</taxon>
        <taxon>Methylobacteriaceae</taxon>
        <taxon>Methylorubrum</taxon>
    </lineage>
</organism>
<dbReference type="EMBL" id="JBELQE010000131">
    <property type="protein sequence ID" value="MER2253216.1"/>
    <property type="molecule type" value="Genomic_DNA"/>
</dbReference>
<protein>
    <submittedName>
        <fullName evidence="1">Uncharacterized protein</fullName>
    </submittedName>
</protein>
<sequence length="83" mass="8012">MALAFGWGESIGSSSVVGVGLSSGAGIGGNGVLFGSGRPGAAEAESDLAASEGFTICRFVIPAPHGCGPACGDLFTTPRNALV</sequence>
<accession>A0ABV1QUV5</accession>
<evidence type="ECO:0000313" key="1">
    <source>
        <dbReference type="EMBL" id="MER2253216.1"/>
    </source>
</evidence>
<gene>
    <name evidence="1" type="ORF">ABS772_25160</name>
</gene>
<comment type="caution">
    <text evidence="1">The sequence shown here is derived from an EMBL/GenBank/DDBJ whole genome shotgun (WGS) entry which is preliminary data.</text>
</comment>